<name>A0A8H3END9_9LECA</name>
<dbReference type="PANTHER" id="PTHR40622">
    <property type="match status" value="1"/>
</dbReference>
<feature type="region of interest" description="Disordered" evidence="1">
    <location>
        <begin position="313"/>
        <end position="350"/>
    </location>
</feature>
<dbReference type="PANTHER" id="PTHR40622:SF1">
    <property type="match status" value="1"/>
</dbReference>
<dbReference type="EMBL" id="CAJPDQ010000004">
    <property type="protein sequence ID" value="CAF9908643.1"/>
    <property type="molecule type" value="Genomic_DNA"/>
</dbReference>
<feature type="compositionally biased region" description="Basic and acidic residues" evidence="1">
    <location>
        <begin position="313"/>
        <end position="337"/>
    </location>
</feature>
<evidence type="ECO:0000256" key="3">
    <source>
        <dbReference type="SAM" id="SignalP"/>
    </source>
</evidence>
<keyword evidence="2" id="KW-0472">Membrane</keyword>
<comment type="caution">
    <text evidence="4">The sequence shown here is derived from an EMBL/GenBank/DDBJ whole genome shotgun (WGS) entry which is preliminary data.</text>
</comment>
<evidence type="ECO:0000256" key="1">
    <source>
        <dbReference type="SAM" id="MobiDB-lite"/>
    </source>
</evidence>
<accession>A0A8H3END9</accession>
<protein>
    <submittedName>
        <fullName evidence="4">Uncharacterized protein</fullName>
    </submittedName>
</protein>
<feature type="transmembrane region" description="Helical" evidence="2">
    <location>
        <begin position="278"/>
        <end position="303"/>
    </location>
</feature>
<proteinExistence type="predicted"/>
<dbReference type="Proteomes" id="UP000664169">
    <property type="component" value="Unassembled WGS sequence"/>
</dbReference>
<keyword evidence="2" id="KW-0812">Transmembrane</keyword>
<organism evidence="4 5">
    <name type="scientific">Gomphillus americanus</name>
    <dbReference type="NCBI Taxonomy" id="1940652"/>
    <lineage>
        <taxon>Eukaryota</taxon>
        <taxon>Fungi</taxon>
        <taxon>Dikarya</taxon>
        <taxon>Ascomycota</taxon>
        <taxon>Pezizomycotina</taxon>
        <taxon>Lecanoromycetes</taxon>
        <taxon>OSLEUM clade</taxon>
        <taxon>Ostropomycetidae</taxon>
        <taxon>Ostropales</taxon>
        <taxon>Graphidaceae</taxon>
        <taxon>Gomphilloideae</taxon>
        <taxon>Gomphillus</taxon>
    </lineage>
</organism>
<reference evidence="4" key="1">
    <citation type="submission" date="2021-03" db="EMBL/GenBank/DDBJ databases">
        <authorList>
            <person name="Tagirdzhanova G."/>
        </authorList>
    </citation>
    <scope>NUCLEOTIDE SEQUENCE</scope>
</reference>
<feature type="compositionally biased region" description="Acidic residues" evidence="1">
    <location>
        <begin position="338"/>
        <end position="350"/>
    </location>
</feature>
<feature type="signal peptide" evidence="3">
    <location>
        <begin position="1"/>
        <end position="24"/>
    </location>
</feature>
<evidence type="ECO:0000256" key="2">
    <source>
        <dbReference type="SAM" id="Phobius"/>
    </source>
</evidence>
<dbReference type="AlphaFoldDB" id="A0A8H3END9"/>
<sequence>MRFLNVLPLALGVSSLLIPPQVDKETIHIQDLPVFQQADEFSLNCDGGCPVFPVRHDVNGIARVQAKTLDSKLVADIVVNGDEVFFNGQQVWPRTALPPTLSIKQPMVNGLEPPMTLVPVSSSIEYKPSKILSDDQEVVVVYPIEIEIMAVGNQVVKAERVELRVAQSAAGVGVYPSAIMPYRSSPLIDSCTNVWCRVRGTIALKYNEWREALANKFRSWRKCGRKSGHKIGNKTGGVRIVGGPNKFAPGATLHPHKHHGHHHRGGFFWFLRRAFRVVVIPIVLGLGIGMTIGAITKAIVLYVQRRRTSTHGEYAKVKQSEIEEGRASIDGPPKYEEVYGEEAEKEDEKK</sequence>
<keyword evidence="3" id="KW-0732">Signal</keyword>
<feature type="chain" id="PRO_5034172520" evidence="3">
    <location>
        <begin position="25"/>
        <end position="350"/>
    </location>
</feature>
<keyword evidence="5" id="KW-1185">Reference proteome</keyword>
<gene>
    <name evidence="4" type="ORF">GOMPHAMPRED_006235</name>
</gene>
<keyword evidence="2" id="KW-1133">Transmembrane helix</keyword>
<evidence type="ECO:0000313" key="4">
    <source>
        <dbReference type="EMBL" id="CAF9908643.1"/>
    </source>
</evidence>
<evidence type="ECO:0000313" key="5">
    <source>
        <dbReference type="Proteomes" id="UP000664169"/>
    </source>
</evidence>